<proteinExistence type="predicted"/>
<dbReference type="AlphaFoldDB" id="A0A3M7CWD6"/>
<accession>A0A3M7CWD6</accession>
<reference evidence="2 3" key="1">
    <citation type="journal article" date="2018" name="BMC Genomics">
        <title>Genomic evidence for intraspecific hybridization in a clonal and extremely halotolerant yeast.</title>
        <authorList>
            <person name="Gostincar C."/>
            <person name="Stajich J.E."/>
            <person name="Zupancic J."/>
            <person name="Zalar P."/>
            <person name="Gunde-Cimerman N."/>
        </authorList>
    </citation>
    <scope>NUCLEOTIDE SEQUENCE [LARGE SCALE GENOMIC DNA]</scope>
    <source>
        <strain evidence="2 3">EXF-151</strain>
    </source>
</reference>
<dbReference type="Proteomes" id="UP000270230">
    <property type="component" value="Unassembled WGS sequence"/>
</dbReference>
<dbReference type="EMBL" id="QWIN01000210">
    <property type="protein sequence ID" value="RMY56359.1"/>
    <property type="molecule type" value="Genomic_DNA"/>
</dbReference>
<feature type="coiled-coil region" evidence="1">
    <location>
        <begin position="159"/>
        <end position="186"/>
    </location>
</feature>
<evidence type="ECO:0000313" key="3">
    <source>
        <dbReference type="Proteomes" id="UP000270230"/>
    </source>
</evidence>
<comment type="caution">
    <text evidence="2">The sequence shown here is derived from an EMBL/GenBank/DDBJ whole genome shotgun (WGS) entry which is preliminary data.</text>
</comment>
<sequence>MGLLWGRATSDQCPCLSLNEIADERGNSPTPIEHHSVIEEHRDHSSSKYIINLYEAILGLPHPQKVQQHQHNILNVRHVGPAELLFNLLGESYTGILYKNNLFEPPESTNNAEGFGQYPAGLSVWSTYDYTTTYWQDAAKCSLKHMEVEAKHKVDTDMRAVLQQEKQRVLQEINEYERREEMAKAIPIPKWDAQFPGVWPLEDLALDEDELGSYISELEGQLDDGADPDVFREEAVDFLTSCRSTWVAGWKLGGTNDQYNITPARCFASASR</sequence>
<evidence type="ECO:0000313" key="2">
    <source>
        <dbReference type="EMBL" id="RMY56359.1"/>
    </source>
</evidence>
<gene>
    <name evidence="2" type="ORF">D0865_03692</name>
</gene>
<organism evidence="2 3">
    <name type="scientific">Hortaea werneckii</name>
    <name type="common">Black yeast</name>
    <name type="synonym">Cladosporium werneckii</name>
    <dbReference type="NCBI Taxonomy" id="91943"/>
    <lineage>
        <taxon>Eukaryota</taxon>
        <taxon>Fungi</taxon>
        <taxon>Dikarya</taxon>
        <taxon>Ascomycota</taxon>
        <taxon>Pezizomycotina</taxon>
        <taxon>Dothideomycetes</taxon>
        <taxon>Dothideomycetidae</taxon>
        <taxon>Mycosphaerellales</taxon>
        <taxon>Teratosphaeriaceae</taxon>
        <taxon>Hortaea</taxon>
    </lineage>
</organism>
<dbReference type="OrthoDB" id="3902348at2759"/>
<protein>
    <submittedName>
        <fullName evidence="2">Uncharacterized protein</fullName>
    </submittedName>
</protein>
<name>A0A3M7CWD6_HORWE</name>
<evidence type="ECO:0000256" key="1">
    <source>
        <dbReference type="SAM" id="Coils"/>
    </source>
</evidence>
<keyword evidence="1" id="KW-0175">Coiled coil</keyword>